<evidence type="ECO:0000313" key="10">
    <source>
        <dbReference type="Proteomes" id="UP001596523"/>
    </source>
</evidence>
<dbReference type="EC" id="5.2.1.8" evidence="6"/>
<comment type="catalytic activity">
    <reaction evidence="1 5 6">
        <text>[protein]-peptidylproline (omega=180) = [protein]-peptidylproline (omega=0)</text>
        <dbReference type="Rhea" id="RHEA:16237"/>
        <dbReference type="Rhea" id="RHEA-COMP:10747"/>
        <dbReference type="Rhea" id="RHEA-COMP:10748"/>
        <dbReference type="ChEBI" id="CHEBI:83833"/>
        <dbReference type="ChEBI" id="CHEBI:83834"/>
        <dbReference type="EC" id="5.2.1.8"/>
    </reaction>
</comment>
<dbReference type="EMBL" id="JBHTCF010000010">
    <property type="protein sequence ID" value="MFC7307023.1"/>
    <property type="molecule type" value="Genomic_DNA"/>
</dbReference>
<evidence type="ECO:0000313" key="9">
    <source>
        <dbReference type="EMBL" id="MFC7307023.1"/>
    </source>
</evidence>
<proteinExistence type="inferred from homology"/>
<feature type="domain" description="PPIase FKBP-type" evidence="8">
    <location>
        <begin position="76"/>
        <end position="166"/>
    </location>
</feature>
<dbReference type="Gene3D" id="3.10.50.40">
    <property type="match status" value="2"/>
</dbReference>
<dbReference type="Proteomes" id="UP001596523">
    <property type="component" value="Unassembled WGS sequence"/>
</dbReference>
<dbReference type="RefSeq" id="WP_381833218.1">
    <property type="nucleotide sequence ID" value="NZ_JBHTCF010000010.1"/>
</dbReference>
<sequence>MPSPPRARALLAALALTASLTAGCATPWSDNAPPEVSWVKGPVGQRPTVTIPHEPAPKKARATVLHEGEGPELRKGQIAVAEVDMWIWEQRKRFMSTYDQQQPTSVTFDGEHVAKTWDQALIGKRAGSRVLMVAPATHGFGPHGMSPANVTPTDHLAVVFDLIGAYEPHQQIPERPGAPVAGFPEVNVPKGQEPTVRWGDSQAPEKLRSGALVAGDGARIEDGDKVVVQATSWVWKDKQPFNSTYLRKTPNGFLMKEKALLPGWYEALAGQKVGSRVVIAVPPNQRPGFKFTKGGMATPPGKPVLHVIDILDRIPG</sequence>
<keyword evidence="3 5" id="KW-0697">Rotamase</keyword>
<evidence type="ECO:0000256" key="5">
    <source>
        <dbReference type="PROSITE-ProRule" id="PRU00277"/>
    </source>
</evidence>
<feature type="chain" id="PRO_5047147362" description="Peptidyl-prolyl cis-trans isomerase" evidence="7">
    <location>
        <begin position="25"/>
        <end position="316"/>
    </location>
</feature>
<name>A0ABW2JNQ5_9ACTN</name>
<dbReference type="SUPFAM" id="SSF54534">
    <property type="entry name" value="FKBP-like"/>
    <property type="match status" value="2"/>
</dbReference>
<dbReference type="PANTHER" id="PTHR43811">
    <property type="entry name" value="FKBP-TYPE PEPTIDYL-PROLYL CIS-TRANS ISOMERASE FKPA"/>
    <property type="match status" value="1"/>
</dbReference>
<evidence type="ECO:0000256" key="1">
    <source>
        <dbReference type="ARBA" id="ARBA00000971"/>
    </source>
</evidence>
<keyword evidence="7" id="KW-0732">Signal</keyword>
<gene>
    <name evidence="9" type="ORF">ACFQVC_22680</name>
</gene>
<organism evidence="9 10">
    <name type="scientific">Streptomyces monticola</name>
    <dbReference type="NCBI Taxonomy" id="2666263"/>
    <lineage>
        <taxon>Bacteria</taxon>
        <taxon>Bacillati</taxon>
        <taxon>Actinomycetota</taxon>
        <taxon>Actinomycetes</taxon>
        <taxon>Kitasatosporales</taxon>
        <taxon>Streptomycetaceae</taxon>
        <taxon>Streptomyces</taxon>
    </lineage>
</organism>
<comment type="caution">
    <text evidence="9">The sequence shown here is derived from an EMBL/GenBank/DDBJ whole genome shotgun (WGS) entry which is preliminary data.</text>
</comment>
<feature type="signal peptide" evidence="7">
    <location>
        <begin position="1"/>
        <end position="24"/>
    </location>
</feature>
<dbReference type="PANTHER" id="PTHR43811:SF19">
    <property type="entry name" value="39 KDA FK506-BINDING NUCLEAR PROTEIN"/>
    <property type="match status" value="1"/>
</dbReference>
<evidence type="ECO:0000256" key="3">
    <source>
        <dbReference type="ARBA" id="ARBA00023110"/>
    </source>
</evidence>
<evidence type="ECO:0000259" key="8">
    <source>
        <dbReference type="PROSITE" id="PS50059"/>
    </source>
</evidence>
<dbReference type="PROSITE" id="PS50059">
    <property type="entry name" value="FKBP_PPIASE"/>
    <property type="match status" value="2"/>
</dbReference>
<comment type="similarity">
    <text evidence="2 6">Belongs to the FKBP-type PPIase family.</text>
</comment>
<evidence type="ECO:0000256" key="7">
    <source>
        <dbReference type="SAM" id="SignalP"/>
    </source>
</evidence>
<protein>
    <recommendedName>
        <fullName evidence="6">Peptidyl-prolyl cis-trans isomerase</fullName>
        <ecNumber evidence="6">5.2.1.8</ecNumber>
    </recommendedName>
</protein>
<dbReference type="Pfam" id="PF00254">
    <property type="entry name" value="FKBP_C"/>
    <property type="match status" value="2"/>
</dbReference>
<dbReference type="GO" id="GO:0003755">
    <property type="term" value="F:peptidyl-prolyl cis-trans isomerase activity"/>
    <property type="evidence" value="ECO:0007669"/>
    <property type="project" value="UniProtKB-EC"/>
</dbReference>
<evidence type="ECO:0000256" key="6">
    <source>
        <dbReference type="RuleBase" id="RU003915"/>
    </source>
</evidence>
<dbReference type="InterPro" id="IPR001179">
    <property type="entry name" value="PPIase_FKBP_dom"/>
</dbReference>
<feature type="domain" description="PPIase FKBP-type" evidence="8">
    <location>
        <begin position="223"/>
        <end position="314"/>
    </location>
</feature>
<keyword evidence="10" id="KW-1185">Reference proteome</keyword>
<keyword evidence="4 5" id="KW-0413">Isomerase</keyword>
<dbReference type="PROSITE" id="PS51257">
    <property type="entry name" value="PROKAR_LIPOPROTEIN"/>
    <property type="match status" value="1"/>
</dbReference>
<accession>A0ABW2JNQ5</accession>
<dbReference type="InterPro" id="IPR046357">
    <property type="entry name" value="PPIase_dom_sf"/>
</dbReference>
<evidence type="ECO:0000256" key="4">
    <source>
        <dbReference type="ARBA" id="ARBA00023235"/>
    </source>
</evidence>
<reference evidence="10" key="1">
    <citation type="journal article" date="2019" name="Int. J. Syst. Evol. Microbiol.">
        <title>The Global Catalogue of Microorganisms (GCM) 10K type strain sequencing project: providing services to taxonomists for standard genome sequencing and annotation.</title>
        <authorList>
            <consortium name="The Broad Institute Genomics Platform"/>
            <consortium name="The Broad Institute Genome Sequencing Center for Infectious Disease"/>
            <person name="Wu L."/>
            <person name="Ma J."/>
        </authorList>
    </citation>
    <scope>NUCLEOTIDE SEQUENCE [LARGE SCALE GENOMIC DNA]</scope>
    <source>
        <strain evidence="10">SYNS20</strain>
    </source>
</reference>
<evidence type="ECO:0000256" key="2">
    <source>
        <dbReference type="ARBA" id="ARBA00006577"/>
    </source>
</evidence>